<reference evidence="3" key="1">
    <citation type="journal article" date="2016" name="Nat. Commun.">
        <title>The Gonium pectorale genome demonstrates co-option of cell cycle regulation during the evolution of multicellularity.</title>
        <authorList>
            <person name="Hanschen E.R."/>
            <person name="Marriage T.N."/>
            <person name="Ferris P.J."/>
            <person name="Hamaji T."/>
            <person name="Toyoda A."/>
            <person name="Fujiyama A."/>
            <person name="Neme R."/>
            <person name="Noguchi H."/>
            <person name="Minakuchi Y."/>
            <person name="Suzuki M."/>
            <person name="Kawai-Toyooka H."/>
            <person name="Smith D.R."/>
            <person name="Sparks H."/>
            <person name="Anderson J."/>
            <person name="Bakaric R."/>
            <person name="Luria V."/>
            <person name="Karger A."/>
            <person name="Kirschner M.W."/>
            <person name="Durand P.M."/>
            <person name="Michod R.E."/>
            <person name="Nozaki H."/>
            <person name="Olson B.J."/>
        </authorList>
    </citation>
    <scope>NUCLEOTIDE SEQUENCE [LARGE SCALE GENOMIC DNA]</scope>
    <source>
        <strain evidence="3">NIES-2863</strain>
    </source>
</reference>
<dbReference type="AlphaFoldDB" id="A0A150FVM2"/>
<organism evidence="2 3">
    <name type="scientific">Gonium pectorale</name>
    <name type="common">Green alga</name>
    <dbReference type="NCBI Taxonomy" id="33097"/>
    <lineage>
        <taxon>Eukaryota</taxon>
        <taxon>Viridiplantae</taxon>
        <taxon>Chlorophyta</taxon>
        <taxon>core chlorophytes</taxon>
        <taxon>Chlorophyceae</taxon>
        <taxon>CS clade</taxon>
        <taxon>Chlamydomonadales</taxon>
        <taxon>Volvocaceae</taxon>
        <taxon>Gonium</taxon>
    </lineage>
</organism>
<dbReference type="EMBL" id="LSYV01000340">
    <property type="protein sequence ID" value="KXZ41649.1"/>
    <property type="molecule type" value="Genomic_DNA"/>
</dbReference>
<evidence type="ECO:0000313" key="3">
    <source>
        <dbReference type="Proteomes" id="UP000075714"/>
    </source>
</evidence>
<gene>
    <name evidence="2" type="ORF">GPECTOR_342g80</name>
</gene>
<protein>
    <submittedName>
        <fullName evidence="2">Uncharacterized protein</fullName>
    </submittedName>
</protein>
<dbReference type="Proteomes" id="UP000075714">
    <property type="component" value="Unassembled WGS sequence"/>
</dbReference>
<proteinExistence type="predicted"/>
<comment type="caution">
    <text evidence="2">The sequence shown here is derived from an EMBL/GenBank/DDBJ whole genome shotgun (WGS) entry which is preliminary data.</text>
</comment>
<evidence type="ECO:0000313" key="2">
    <source>
        <dbReference type="EMBL" id="KXZ41649.1"/>
    </source>
</evidence>
<name>A0A150FVM2_GONPE</name>
<accession>A0A150FVM2</accession>
<feature type="region of interest" description="Disordered" evidence="1">
    <location>
        <begin position="1"/>
        <end position="30"/>
    </location>
</feature>
<sequence>MSFNGFPARSGSVMQDNDEANSQRDRNAAQAADPFAALQAGFQAANAGLQQAAAAAAMNQQQAANPLGLQPPVNPAAPFAGPMGIPPMMNNGLPGAVPPMQAGMPNGMPGAMPGAAQPMLNAPNAFGINAMPPANPAGFNISAEQWNQLLRGLSQIHNIAADTNQNSFAHTATPRALMSR</sequence>
<evidence type="ECO:0000256" key="1">
    <source>
        <dbReference type="SAM" id="MobiDB-lite"/>
    </source>
</evidence>
<keyword evidence="3" id="KW-1185">Reference proteome</keyword>